<keyword evidence="1" id="KW-0732">Signal</keyword>
<evidence type="ECO:0000256" key="1">
    <source>
        <dbReference type="ARBA" id="ARBA00022729"/>
    </source>
</evidence>
<evidence type="ECO:0000313" key="4">
    <source>
        <dbReference type="EMBL" id="PTX55395.1"/>
    </source>
</evidence>
<dbReference type="OrthoDB" id="7203955at2"/>
<dbReference type="PROSITE" id="PS51257">
    <property type="entry name" value="PROKAR_LIPOPROTEIN"/>
    <property type="match status" value="1"/>
</dbReference>
<evidence type="ECO:0000259" key="3">
    <source>
        <dbReference type="Pfam" id="PF04355"/>
    </source>
</evidence>
<accession>A0A2T6BH53</accession>
<evidence type="ECO:0000256" key="2">
    <source>
        <dbReference type="ARBA" id="ARBA00023136"/>
    </source>
</evidence>
<dbReference type="InterPro" id="IPR007450">
    <property type="entry name" value="BamE_dom"/>
</dbReference>
<feature type="domain" description="Outer membrane protein assembly factor BamE" evidence="3">
    <location>
        <begin position="35"/>
        <end position="107"/>
    </location>
</feature>
<organism evidence="4 5">
    <name type="scientific">Litoreibacter ponti</name>
    <dbReference type="NCBI Taxonomy" id="1510457"/>
    <lineage>
        <taxon>Bacteria</taxon>
        <taxon>Pseudomonadati</taxon>
        <taxon>Pseudomonadota</taxon>
        <taxon>Alphaproteobacteria</taxon>
        <taxon>Rhodobacterales</taxon>
        <taxon>Roseobacteraceae</taxon>
        <taxon>Litoreibacter</taxon>
    </lineage>
</organism>
<dbReference type="AlphaFoldDB" id="A0A2T6BH53"/>
<reference evidence="4 5" key="1">
    <citation type="submission" date="2018-04" db="EMBL/GenBank/DDBJ databases">
        <title>Genomic Encyclopedia of Archaeal and Bacterial Type Strains, Phase II (KMG-II): from individual species to whole genera.</title>
        <authorList>
            <person name="Goeker M."/>
        </authorList>
    </citation>
    <scope>NUCLEOTIDE SEQUENCE [LARGE SCALE GENOMIC DNA]</scope>
    <source>
        <strain evidence="4 5">DSM 100977</strain>
    </source>
</reference>
<dbReference type="RefSeq" id="WP_107843682.1">
    <property type="nucleotide sequence ID" value="NZ_QBKS01000001.1"/>
</dbReference>
<dbReference type="InterPro" id="IPR037873">
    <property type="entry name" value="BamE-like"/>
</dbReference>
<keyword evidence="2" id="KW-0472">Membrane</keyword>
<evidence type="ECO:0000313" key="5">
    <source>
        <dbReference type="Proteomes" id="UP000243978"/>
    </source>
</evidence>
<sequence>MRHGENKRSRRTATLTAVAFAVALSACSPIVRNHGYIPLQEDLDTLAVGADTRGSVEDLIGKPSASGVLAGGDWFYVGSTVEHVGWRAPRETNRQVVALRFEDDVLTNVERYGLEDGQVVELSRRVTETNVRDVTFIRQILRNFGNIDLGEALGG</sequence>
<comment type="caution">
    <text evidence="4">The sequence shown here is derived from an EMBL/GenBank/DDBJ whole genome shotgun (WGS) entry which is preliminary data.</text>
</comment>
<dbReference type="EMBL" id="QBKS01000001">
    <property type="protein sequence ID" value="PTX55395.1"/>
    <property type="molecule type" value="Genomic_DNA"/>
</dbReference>
<protein>
    <submittedName>
        <fullName evidence="4">Beta-barrel assembly machine subunit BamE</fullName>
    </submittedName>
</protein>
<gene>
    <name evidence="4" type="ORF">C8N43_0029</name>
</gene>
<proteinExistence type="predicted"/>
<name>A0A2T6BH53_9RHOB</name>
<keyword evidence="5" id="KW-1185">Reference proteome</keyword>
<dbReference type="Proteomes" id="UP000243978">
    <property type="component" value="Unassembled WGS sequence"/>
</dbReference>
<dbReference type="Pfam" id="PF04355">
    <property type="entry name" value="BamE"/>
    <property type="match status" value="1"/>
</dbReference>
<dbReference type="Gene3D" id="3.30.1450.10">
    <property type="match status" value="1"/>
</dbReference>
<dbReference type="GO" id="GO:0019867">
    <property type="term" value="C:outer membrane"/>
    <property type="evidence" value="ECO:0007669"/>
    <property type="project" value="InterPro"/>
</dbReference>